<keyword evidence="4" id="KW-1185">Reference proteome</keyword>
<accession>A0ABR0GNE3</accession>
<dbReference type="PROSITE" id="PS50006">
    <property type="entry name" value="FHA_DOMAIN"/>
    <property type="match status" value="1"/>
</dbReference>
<feature type="region of interest" description="Disordered" evidence="1">
    <location>
        <begin position="519"/>
        <end position="539"/>
    </location>
</feature>
<gene>
    <name evidence="3" type="ORF">QC762_210650</name>
</gene>
<dbReference type="EMBL" id="JAFFHA010000004">
    <property type="protein sequence ID" value="KAK4657176.1"/>
    <property type="molecule type" value="Genomic_DNA"/>
</dbReference>
<feature type="region of interest" description="Disordered" evidence="1">
    <location>
        <begin position="346"/>
        <end position="411"/>
    </location>
</feature>
<feature type="region of interest" description="Disordered" evidence="1">
    <location>
        <begin position="720"/>
        <end position="758"/>
    </location>
</feature>
<dbReference type="Gene3D" id="2.60.200.20">
    <property type="match status" value="1"/>
</dbReference>
<feature type="compositionally biased region" description="Polar residues" evidence="1">
    <location>
        <begin position="202"/>
        <end position="214"/>
    </location>
</feature>
<feature type="compositionally biased region" description="Acidic residues" evidence="1">
    <location>
        <begin position="386"/>
        <end position="411"/>
    </location>
</feature>
<protein>
    <recommendedName>
        <fullName evidence="2">FHA domain-containing protein</fullName>
    </recommendedName>
</protein>
<name>A0ABR0GNE3_9PEZI</name>
<dbReference type="Proteomes" id="UP001323405">
    <property type="component" value="Unassembled WGS sequence"/>
</dbReference>
<dbReference type="RefSeq" id="XP_062746150.1">
    <property type="nucleotide sequence ID" value="XM_062887964.1"/>
</dbReference>
<dbReference type="PANTHER" id="PTHR15715:SF48">
    <property type="entry name" value="FHA DOMAIN-CONTAINING PROTEIN"/>
    <property type="match status" value="1"/>
</dbReference>
<feature type="compositionally biased region" description="Low complexity" evidence="1">
    <location>
        <begin position="192"/>
        <end position="201"/>
    </location>
</feature>
<dbReference type="InterPro" id="IPR051176">
    <property type="entry name" value="Cent_Immune-Sig_Mod"/>
</dbReference>
<feature type="compositionally biased region" description="Polar residues" evidence="1">
    <location>
        <begin position="365"/>
        <end position="377"/>
    </location>
</feature>
<dbReference type="InterPro" id="IPR008984">
    <property type="entry name" value="SMAD_FHA_dom_sf"/>
</dbReference>
<sequence>MAANSRAESLAQIDLTVESSESSTAAATTYSRRQITLTALNNTIAIGRASKVSAKGFVPAENNAWFDSAVMSRDHAEISVDIDEKKVQVRDKGSLHGTYLNEREKLEKEPRELKDGDRLTFGLPVDRGTSRFMPVSVKFGVSFNEPTNQYVPSSFASSALTETFSVGDECGSRTFQVPDDSEVSSDVDDYSSDSSIYSSHSATMNPQTASTSPHSLPPKFVPGVEVIDLTEPEASSQSHTWTSKLNAGSFNNSSPAFIDLSSPPLSPLMFREDRDAEYGSSGAAVTKDVGGDHLDILSISEPARRVPIQSTSSLGAATSRLTEFASALGQTAQSLEAIEQTVLDSDMDSNYSSDHSLDSLDQDNTSELSDAESNVNYPENFMEGEYSSDDDDDSGSDHDMDDQSDGSSILDEDMVNYSEDDDNESASEHQSVIGDLDIFDCDQPASPLPPSPMMCRPTLVHNHRTAPVVSDEQDDTLDHPASDTASPVIPVSSKKDEAGAKSTNPIAIEKLLNDRPGVAQSMHQGPPLPELRKTTQPNSWPASFKGDFESLCLKSGKGDFWSAREGNKAYFNKISGQTFNKAALETQTTARPASSVYALCNEMPTNPRFDNEMHTRDLSGLDQQVFSRLPPMETSFNSTVTQPSCSDSLDRLLSSSARRGSQPNAYKEQEKTKEPETEKTKEPETEKPVDQNAENVASKTSDLESQKVNVQFTIQTADEPQSLVEAEKPKANSDSVKRKRKAEDMSVETEDDLKWGGVPETAGTEVLKADGLEEAATEVCGPTVESPIQVLRPFERPTKKVRLFRLAERVGIAAIGGAMVMGTLIYTAPTFA</sequence>
<feature type="compositionally biased region" description="Low complexity" evidence="1">
    <location>
        <begin position="644"/>
        <end position="661"/>
    </location>
</feature>
<evidence type="ECO:0000259" key="2">
    <source>
        <dbReference type="PROSITE" id="PS50006"/>
    </source>
</evidence>
<feature type="region of interest" description="Disordered" evidence="1">
    <location>
        <begin position="172"/>
        <end position="217"/>
    </location>
</feature>
<feature type="domain" description="FHA" evidence="2">
    <location>
        <begin position="44"/>
        <end position="105"/>
    </location>
</feature>
<dbReference type="SUPFAM" id="SSF49879">
    <property type="entry name" value="SMAD/FHA domain"/>
    <property type="match status" value="1"/>
</dbReference>
<dbReference type="PANTHER" id="PTHR15715">
    <property type="entry name" value="CENTROSOMAL PROTEIN OF 170 KDA"/>
    <property type="match status" value="1"/>
</dbReference>
<organism evidence="3 4">
    <name type="scientific">Podospora pseudocomata</name>
    <dbReference type="NCBI Taxonomy" id="2093779"/>
    <lineage>
        <taxon>Eukaryota</taxon>
        <taxon>Fungi</taxon>
        <taxon>Dikarya</taxon>
        <taxon>Ascomycota</taxon>
        <taxon>Pezizomycotina</taxon>
        <taxon>Sordariomycetes</taxon>
        <taxon>Sordariomycetidae</taxon>
        <taxon>Sordariales</taxon>
        <taxon>Podosporaceae</taxon>
        <taxon>Podospora</taxon>
    </lineage>
</organism>
<evidence type="ECO:0000256" key="1">
    <source>
        <dbReference type="SAM" id="MobiDB-lite"/>
    </source>
</evidence>
<evidence type="ECO:0000313" key="3">
    <source>
        <dbReference type="EMBL" id="KAK4657176.1"/>
    </source>
</evidence>
<feature type="region of interest" description="Disordered" evidence="1">
    <location>
        <begin position="472"/>
        <end position="501"/>
    </location>
</feature>
<evidence type="ECO:0000313" key="4">
    <source>
        <dbReference type="Proteomes" id="UP001323405"/>
    </source>
</evidence>
<proteinExistence type="predicted"/>
<feature type="compositionally biased region" description="Basic and acidic residues" evidence="1">
    <location>
        <begin position="667"/>
        <end position="689"/>
    </location>
</feature>
<feature type="compositionally biased region" description="Acidic residues" evidence="1">
    <location>
        <begin position="179"/>
        <end position="191"/>
    </location>
</feature>
<dbReference type="GeneID" id="87907871"/>
<feature type="region of interest" description="Disordered" evidence="1">
    <location>
        <begin position="633"/>
        <end position="704"/>
    </location>
</feature>
<reference evidence="3 4" key="1">
    <citation type="journal article" date="2023" name="bioRxiv">
        <title>High-quality genome assemblies of four members of thePodospora anserinaspecies complex.</title>
        <authorList>
            <person name="Ament-Velasquez S.L."/>
            <person name="Vogan A.A."/>
            <person name="Wallerman O."/>
            <person name="Hartmann F."/>
            <person name="Gautier V."/>
            <person name="Silar P."/>
            <person name="Giraud T."/>
            <person name="Johannesson H."/>
        </authorList>
    </citation>
    <scope>NUCLEOTIDE SEQUENCE [LARGE SCALE GENOMIC DNA]</scope>
    <source>
        <strain evidence="3 4">CBS 415.72m</strain>
    </source>
</reference>
<feature type="compositionally biased region" description="Polar residues" evidence="1">
    <location>
        <begin position="634"/>
        <end position="643"/>
    </location>
</feature>
<dbReference type="Pfam" id="PF00498">
    <property type="entry name" value="FHA"/>
    <property type="match status" value="1"/>
</dbReference>
<dbReference type="SMART" id="SM00240">
    <property type="entry name" value="FHA"/>
    <property type="match status" value="1"/>
</dbReference>
<dbReference type="InterPro" id="IPR000253">
    <property type="entry name" value="FHA_dom"/>
</dbReference>
<comment type="caution">
    <text evidence="3">The sequence shown here is derived from an EMBL/GenBank/DDBJ whole genome shotgun (WGS) entry which is preliminary data.</text>
</comment>